<comment type="caution">
    <text evidence="2">The sequence shown here is derived from an EMBL/GenBank/DDBJ whole genome shotgun (WGS) entry which is preliminary data.</text>
</comment>
<feature type="chain" id="PRO_5041352599" evidence="1">
    <location>
        <begin position="23"/>
        <end position="183"/>
    </location>
</feature>
<dbReference type="SUPFAM" id="SSF56935">
    <property type="entry name" value="Porins"/>
    <property type="match status" value="1"/>
</dbReference>
<evidence type="ECO:0000256" key="1">
    <source>
        <dbReference type="SAM" id="SignalP"/>
    </source>
</evidence>
<sequence length="183" mass="18974">MKKIVSCLAGLGLAVAASNAFALSVNANGSSNGTQVSASQGLFPGLTAGVGYFETDDAGHTNKAYSGSLMFSPYTPIVDLSVGARYQYWDAHDGDGGGVGLGGSAYVDTPIPLVSVGGYGFYTPDGLTHGDYQKGYEYGAQLRANLVANTYGYVGYRYVRADFDNHSESTIDSGPVFGVSVGF</sequence>
<dbReference type="AlphaFoldDB" id="A0AA42CV46"/>
<reference evidence="2" key="1">
    <citation type="submission" date="2022-11" db="EMBL/GenBank/DDBJ databases">
        <title>Larsenimonas rhizosphaerae sp. nov., isolated from a tidal mudflat.</title>
        <authorList>
            <person name="Lee S.D."/>
            <person name="Kim I.S."/>
        </authorList>
    </citation>
    <scope>NUCLEOTIDE SEQUENCE</scope>
    <source>
        <strain evidence="2">GH2-1</strain>
    </source>
</reference>
<name>A0AA42CV46_9GAMM</name>
<evidence type="ECO:0000313" key="2">
    <source>
        <dbReference type="EMBL" id="MCX2525322.1"/>
    </source>
</evidence>
<dbReference type="Proteomes" id="UP001165678">
    <property type="component" value="Unassembled WGS sequence"/>
</dbReference>
<dbReference type="EMBL" id="JAPIVE010000004">
    <property type="protein sequence ID" value="MCX2525322.1"/>
    <property type="molecule type" value="Genomic_DNA"/>
</dbReference>
<proteinExistence type="predicted"/>
<evidence type="ECO:0000313" key="3">
    <source>
        <dbReference type="Proteomes" id="UP001165678"/>
    </source>
</evidence>
<keyword evidence="1" id="KW-0732">Signal</keyword>
<dbReference type="Pfam" id="PF07437">
    <property type="entry name" value="YfaZ"/>
    <property type="match status" value="1"/>
</dbReference>
<organism evidence="2 3">
    <name type="scientific">Larsenimonas rhizosphaerae</name>
    <dbReference type="NCBI Taxonomy" id="2944682"/>
    <lineage>
        <taxon>Bacteria</taxon>
        <taxon>Pseudomonadati</taxon>
        <taxon>Pseudomonadota</taxon>
        <taxon>Gammaproteobacteria</taxon>
        <taxon>Oceanospirillales</taxon>
        <taxon>Halomonadaceae</taxon>
        <taxon>Larsenimonas</taxon>
    </lineage>
</organism>
<dbReference type="RefSeq" id="WP_250938278.1">
    <property type="nucleotide sequence ID" value="NZ_JAMLJK010000002.1"/>
</dbReference>
<gene>
    <name evidence="2" type="ORF">OQ287_13840</name>
</gene>
<protein>
    <submittedName>
        <fullName evidence="2">YfaZ family outer membrane protein</fullName>
    </submittedName>
</protein>
<keyword evidence="3" id="KW-1185">Reference proteome</keyword>
<feature type="signal peptide" evidence="1">
    <location>
        <begin position="1"/>
        <end position="22"/>
    </location>
</feature>
<dbReference type="InterPro" id="IPR009998">
    <property type="entry name" value="YfaZ"/>
</dbReference>
<accession>A0AA42CV46</accession>